<keyword evidence="2" id="KW-0813">Transport</keyword>
<protein>
    <recommendedName>
        <fullName evidence="7">Major facilitator superfamily (MFS) profile domain-containing protein</fullName>
    </recommendedName>
</protein>
<feature type="transmembrane region" description="Helical" evidence="6">
    <location>
        <begin position="330"/>
        <end position="351"/>
    </location>
</feature>
<keyword evidence="9" id="KW-1185">Reference proteome</keyword>
<gene>
    <name evidence="8" type="ORF">IAR55_002009</name>
</gene>
<keyword evidence="3 6" id="KW-0812">Transmembrane</keyword>
<feature type="transmembrane region" description="Helical" evidence="6">
    <location>
        <begin position="357"/>
        <end position="377"/>
    </location>
</feature>
<feature type="transmembrane region" description="Helical" evidence="6">
    <location>
        <begin position="117"/>
        <end position="137"/>
    </location>
</feature>
<dbReference type="GeneID" id="92179268"/>
<keyword evidence="4 6" id="KW-1133">Transmembrane helix</keyword>
<dbReference type="InterPro" id="IPR011701">
    <property type="entry name" value="MFS"/>
</dbReference>
<feature type="transmembrane region" description="Helical" evidence="6">
    <location>
        <begin position="418"/>
        <end position="438"/>
    </location>
</feature>
<comment type="subcellular location">
    <subcellularLocation>
        <location evidence="1">Membrane</location>
        <topology evidence="1">Multi-pass membrane protein</topology>
    </subcellularLocation>
</comment>
<evidence type="ECO:0000256" key="3">
    <source>
        <dbReference type="ARBA" id="ARBA00022692"/>
    </source>
</evidence>
<evidence type="ECO:0000313" key="9">
    <source>
        <dbReference type="Proteomes" id="UP001388673"/>
    </source>
</evidence>
<feature type="transmembrane region" description="Helical" evidence="6">
    <location>
        <begin position="389"/>
        <end position="412"/>
    </location>
</feature>
<reference evidence="8 9" key="1">
    <citation type="journal article" date="2024" name="bioRxiv">
        <title>Comparative genomics of Cryptococcus and Kwoniella reveals pathogenesis evolution and contrasting karyotype dynamics via intercentromeric recombination or chromosome fusion.</title>
        <authorList>
            <person name="Coelho M.A."/>
            <person name="David-Palma M."/>
            <person name="Shea T."/>
            <person name="Bowers K."/>
            <person name="McGinley-Smith S."/>
            <person name="Mohammad A.W."/>
            <person name="Gnirke A."/>
            <person name="Yurkov A.M."/>
            <person name="Nowrousian M."/>
            <person name="Sun S."/>
            <person name="Cuomo C.A."/>
            <person name="Heitman J."/>
        </authorList>
    </citation>
    <scope>NUCLEOTIDE SEQUENCE [LARGE SCALE GENOMIC DNA]</scope>
    <source>
        <strain evidence="8 9">CBS 13917</strain>
    </source>
</reference>
<proteinExistence type="predicted"/>
<dbReference type="PANTHER" id="PTHR43791:SF38">
    <property type="entry name" value="MAJOR FACILITATOR SUPERFAMILY (MFS) PROFILE DOMAIN-CONTAINING PROTEIN"/>
    <property type="match status" value="1"/>
</dbReference>
<feature type="transmembrane region" description="Helical" evidence="6">
    <location>
        <begin position="178"/>
        <end position="199"/>
    </location>
</feature>
<comment type="caution">
    <text evidence="8">The sequence shown here is derived from an EMBL/GenBank/DDBJ whole genome shotgun (WGS) entry which is preliminary data.</text>
</comment>
<accession>A0AAW0YZZ7</accession>
<dbReference type="Pfam" id="PF07690">
    <property type="entry name" value="MFS_1"/>
    <property type="match status" value="1"/>
</dbReference>
<dbReference type="InterPro" id="IPR020846">
    <property type="entry name" value="MFS_dom"/>
</dbReference>
<dbReference type="Gene3D" id="1.20.1250.20">
    <property type="entry name" value="MFS general substrate transporter like domains"/>
    <property type="match status" value="2"/>
</dbReference>
<organism evidence="8 9">
    <name type="scientific">Kwoniella newhampshirensis</name>
    <dbReference type="NCBI Taxonomy" id="1651941"/>
    <lineage>
        <taxon>Eukaryota</taxon>
        <taxon>Fungi</taxon>
        <taxon>Dikarya</taxon>
        <taxon>Basidiomycota</taxon>
        <taxon>Agaricomycotina</taxon>
        <taxon>Tremellomycetes</taxon>
        <taxon>Tremellales</taxon>
        <taxon>Cryptococcaceae</taxon>
        <taxon>Kwoniella</taxon>
    </lineage>
</organism>
<evidence type="ECO:0000256" key="1">
    <source>
        <dbReference type="ARBA" id="ARBA00004141"/>
    </source>
</evidence>
<dbReference type="RefSeq" id="XP_066803815.1">
    <property type="nucleotide sequence ID" value="XM_066945126.1"/>
</dbReference>
<dbReference type="PROSITE" id="PS50850">
    <property type="entry name" value="MFS"/>
    <property type="match status" value="1"/>
</dbReference>
<dbReference type="EMBL" id="JBCAWK010000004">
    <property type="protein sequence ID" value="KAK8861190.1"/>
    <property type="molecule type" value="Genomic_DNA"/>
</dbReference>
<dbReference type="PANTHER" id="PTHR43791">
    <property type="entry name" value="PERMEASE-RELATED"/>
    <property type="match status" value="1"/>
</dbReference>
<keyword evidence="5 6" id="KW-0472">Membrane</keyword>
<feature type="transmembrane region" description="Helical" evidence="6">
    <location>
        <begin position="205"/>
        <end position="223"/>
    </location>
</feature>
<feature type="transmembrane region" description="Helical" evidence="6">
    <location>
        <begin position="306"/>
        <end position="323"/>
    </location>
</feature>
<feature type="transmembrane region" description="Helical" evidence="6">
    <location>
        <begin position="143"/>
        <end position="166"/>
    </location>
</feature>
<evidence type="ECO:0000256" key="2">
    <source>
        <dbReference type="ARBA" id="ARBA00022448"/>
    </source>
</evidence>
<feature type="transmembrane region" description="Helical" evidence="6">
    <location>
        <begin position="268"/>
        <end position="286"/>
    </location>
</feature>
<evidence type="ECO:0000256" key="4">
    <source>
        <dbReference type="ARBA" id="ARBA00022989"/>
    </source>
</evidence>
<dbReference type="SUPFAM" id="SSF103473">
    <property type="entry name" value="MFS general substrate transporter"/>
    <property type="match status" value="1"/>
</dbReference>
<dbReference type="GO" id="GO:0016020">
    <property type="term" value="C:membrane"/>
    <property type="evidence" value="ECO:0007669"/>
    <property type="project" value="UniProtKB-SubCell"/>
</dbReference>
<dbReference type="InterPro" id="IPR036259">
    <property type="entry name" value="MFS_trans_sf"/>
</dbReference>
<feature type="domain" description="Major facilitator superfamily (MFS) profile" evidence="7">
    <location>
        <begin position="51"/>
        <end position="444"/>
    </location>
</feature>
<dbReference type="GO" id="GO:0022857">
    <property type="term" value="F:transmembrane transporter activity"/>
    <property type="evidence" value="ECO:0007669"/>
    <property type="project" value="InterPro"/>
</dbReference>
<dbReference type="FunFam" id="1.20.1250.20:FF:000057">
    <property type="entry name" value="MFS general substrate transporter"/>
    <property type="match status" value="1"/>
</dbReference>
<evidence type="ECO:0000256" key="6">
    <source>
        <dbReference type="SAM" id="Phobius"/>
    </source>
</evidence>
<evidence type="ECO:0000256" key="5">
    <source>
        <dbReference type="ARBA" id="ARBA00023136"/>
    </source>
</evidence>
<dbReference type="FunFam" id="1.20.1250.20:FF:000013">
    <property type="entry name" value="MFS general substrate transporter"/>
    <property type="match status" value="1"/>
</dbReference>
<dbReference type="KEGG" id="kne:92179268"/>
<sequence length="456" mass="49863">MSLTLDDKHDLQHIEEGDQVGDLPKVGDQDYEYIPGTDEEKRLVRKIDRHLLPMLWIMYVFNYLDRTNIGNAKVGGMEHDLKLTSSDYSLVLSIFFVGYLLNEVPCNMILSRSKPSIFLPTVMVLWGGMSIGAKGVTSLGGMVAFRMVLGLVEAGFFPGVMLLLSCWYKPAELSKRIAIFYTASLVSGAFGGLLAGGLIEGLEGVGLATVFIAIFAFFVLPNYPTTTKWLTGDERRLAVARLTTGQEEASDMTHKEAFVAALKDPKTYIFMIIYNVLNSVGTISYFFPTLMKALGYKGRTAQFMTVPIYIVALTVAVTAGWNADRTGQKAYTVLGGACLSVTSFVICVAVHNNAVRYAMICFGGAGVWTCVPVFLSWMVTMFDGREKRAISIALINGVGNLSSVYGSFFWPAADAPQYVKGFSISTGLMALAATLVVITKWRYNDKGVAGIPEGRR</sequence>
<dbReference type="Proteomes" id="UP001388673">
    <property type="component" value="Unassembled WGS sequence"/>
</dbReference>
<name>A0AAW0YZZ7_9TREE</name>
<evidence type="ECO:0000259" key="7">
    <source>
        <dbReference type="PROSITE" id="PS50850"/>
    </source>
</evidence>
<dbReference type="AlphaFoldDB" id="A0AAW0YZZ7"/>
<evidence type="ECO:0000313" key="8">
    <source>
        <dbReference type="EMBL" id="KAK8861190.1"/>
    </source>
</evidence>
<feature type="transmembrane region" description="Helical" evidence="6">
    <location>
        <begin position="89"/>
        <end position="110"/>
    </location>
</feature>